<evidence type="ECO:0000256" key="1">
    <source>
        <dbReference type="SAM" id="MobiDB-lite"/>
    </source>
</evidence>
<organism evidence="2 3">
    <name type="scientific">Jejuia pallidilutea</name>
    <dbReference type="NCBI Taxonomy" id="504487"/>
    <lineage>
        <taxon>Bacteria</taxon>
        <taxon>Pseudomonadati</taxon>
        <taxon>Bacteroidota</taxon>
        <taxon>Flavobacteriia</taxon>
        <taxon>Flavobacteriales</taxon>
        <taxon>Flavobacteriaceae</taxon>
        <taxon>Jejuia</taxon>
    </lineage>
</organism>
<evidence type="ECO:0000313" key="2">
    <source>
        <dbReference type="EMBL" id="GAL66251.1"/>
    </source>
</evidence>
<gene>
    <name evidence="2" type="ORF">JCM19301_816</name>
</gene>
<proteinExistence type="predicted"/>
<reference evidence="2 3" key="1">
    <citation type="journal article" date="2014" name="Genome Announc.">
        <title>Draft Genome Sequence of Marine Flavobacterium Jejuia pallidilutea Strain 11shimoA1 and Pigmentation Mutants.</title>
        <authorList>
            <person name="Takatani N."/>
            <person name="Nakanishi M."/>
            <person name="Meirelles P."/>
            <person name="Mino S."/>
            <person name="Suda W."/>
            <person name="Oshima K."/>
            <person name="Hattori M."/>
            <person name="Ohkuma M."/>
            <person name="Hosokawa M."/>
            <person name="Miyashita K."/>
            <person name="Thompson F.L."/>
            <person name="Niwa A."/>
            <person name="Sawabe T."/>
            <person name="Sawabe T."/>
        </authorList>
    </citation>
    <scope>NUCLEOTIDE SEQUENCE [LARGE SCALE GENOMIC DNA]</scope>
    <source>
        <strain evidence="2 3">JCM 19301</strain>
    </source>
</reference>
<accession>A0A090VNF7</accession>
<sequence length="81" mass="8884">MLTTEATDGFGFGGSPSSNTTTSETNMMMENNSDMENYSYIVKCTQNSSGLNELTPEQRLNWQILLGRAAVAKVMLSLLKI</sequence>
<dbReference type="AlphaFoldDB" id="A0A090VNF7"/>
<dbReference type="Proteomes" id="UP000029641">
    <property type="component" value="Unassembled WGS sequence"/>
</dbReference>
<name>A0A090VNF7_9FLAO</name>
<feature type="region of interest" description="Disordered" evidence="1">
    <location>
        <begin position="1"/>
        <end position="25"/>
    </location>
</feature>
<comment type="caution">
    <text evidence="2">The sequence shown here is derived from an EMBL/GenBank/DDBJ whole genome shotgun (WGS) entry which is preliminary data.</text>
</comment>
<protein>
    <submittedName>
        <fullName evidence="2">Uncharacterized protein</fullName>
    </submittedName>
</protein>
<evidence type="ECO:0000313" key="3">
    <source>
        <dbReference type="Proteomes" id="UP000029641"/>
    </source>
</evidence>
<dbReference type="EMBL" id="BBNR01000003">
    <property type="protein sequence ID" value="GAL66251.1"/>
    <property type="molecule type" value="Genomic_DNA"/>
</dbReference>